<keyword evidence="8 22" id="KW-0812">Transmembrane</keyword>
<keyword evidence="26" id="KW-1185">Reference proteome</keyword>
<dbReference type="GO" id="GO:0004674">
    <property type="term" value="F:protein serine/threonine kinase activity"/>
    <property type="evidence" value="ECO:0007669"/>
    <property type="project" value="UniProtKB-KW"/>
</dbReference>
<evidence type="ECO:0000256" key="8">
    <source>
        <dbReference type="ARBA" id="ARBA00022692"/>
    </source>
</evidence>
<dbReference type="Pfam" id="PF00139">
    <property type="entry name" value="Lectin_legB"/>
    <property type="match status" value="1"/>
</dbReference>
<feature type="transmembrane region" description="Helical" evidence="22">
    <location>
        <begin position="286"/>
        <end position="310"/>
    </location>
</feature>
<evidence type="ECO:0000256" key="21">
    <source>
        <dbReference type="SAM" id="MobiDB-lite"/>
    </source>
</evidence>
<evidence type="ECO:0000256" key="5">
    <source>
        <dbReference type="ARBA" id="ARBA00022475"/>
    </source>
</evidence>
<dbReference type="InterPro" id="IPR019825">
    <property type="entry name" value="Lectin_legB_Mn/Ca_BS"/>
</dbReference>
<dbReference type="SUPFAM" id="SSF56112">
    <property type="entry name" value="Protein kinase-like (PK-like)"/>
    <property type="match status" value="1"/>
</dbReference>
<feature type="binding site" evidence="20">
    <location>
        <position position="372"/>
    </location>
    <ligand>
        <name>ATP</name>
        <dbReference type="ChEBI" id="CHEBI:30616"/>
    </ligand>
</feature>
<dbReference type="Gene3D" id="2.60.120.200">
    <property type="match status" value="1"/>
</dbReference>
<feature type="compositionally biased region" description="Polar residues" evidence="21">
    <location>
        <begin position="678"/>
        <end position="691"/>
    </location>
</feature>
<sequence length="691" mass="76637">MAKALLTIFWAFFFLSNQVLSRLDEFNFNGFKHLRNNISLNGVAEIESNGILKLTNDTRRLIGHAFYPNPINFKNSKIGKSFSFSTAFAFAIVPEYFKLGGHGLAFTISSTKELTGALPSQYLGLLNSSDNGNFSNHVIAVEFDTVQDFEFGDINDNHVGIDINSLVSNVSVNASYFMEGNSTKQALNIKSGKTIQAWIDYDSVINELNVTLSLSSSKPSMSILSFHVDLAPYLEDYMYVGFSASTGLLASSHYIFGWSFKMNGRAESLDLSSLPSLPGPKKDHTVLIVGISVSLVVFTVIAVSAAIYLYKKVKNMDVVEDWEIDVGPRRYSYKELKQATRKFRDKELLGFGGFGRVYKGTLPNSKTQVAVKRISHESKQGLREFMSEIASIGRLRHRNLVQLLGWCRRRGDLLLVYDFMPNGSLDKYIYEEPKMILTWEQRFKIIKGVACGLLYLHEEWEQAVIHRDIKAGNVLLDAELNGRLGDFGLAKLYEHGSNPSTTRVVGTLGYLAPELTRTGKPTTSSDVFAFGALLLEVVCGRRPIEPKALPEELILVDWVWEKWKEGAILEVVDQRLSGEYDEVEAVVVLKLGLICSNNATSARPSMRQVLRYLEGEAALPEVLAPPNEYDGKKGGDGGVDFEDFVHSYPSSSYFEKVSAWSSVGDRDGEVDIEAGSASPLSTTGGAHSSNR</sequence>
<dbReference type="CDD" id="cd14066">
    <property type="entry name" value="STKc_IRAK"/>
    <property type="match status" value="1"/>
</dbReference>
<evidence type="ECO:0000256" key="11">
    <source>
        <dbReference type="ARBA" id="ARBA00022741"/>
    </source>
</evidence>
<feature type="signal peptide" evidence="23">
    <location>
        <begin position="1"/>
        <end position="21"/>
    </location>
</feature>
<dbReference type="Gene3D" id="3.30.200.20">
    <property type="entry name" value="Phosphorylase Kinase, domain 1"/>
    <property type="match status" value="1"/>
</dbReference>
<keyword evidence="13 20" id="KW-0067">ATP-binding</keyword>
<evidence type="ECO:0000256" key="1">
    <source>
        <dbReference type="ARBA" id="ARBA00004251"/>
    </source>
</evidence>
<gene>
    <name evidence="25" type="ORF">RJ640_009375</name>
</gene>
<keyword evidence="17" id="KW-0325">Glycoprotein</keyword>
<evidence type="ECO:0000256" key="19">
    <source>
        <dbReference type="ARBA" id="ARBA00048679"/>
    </source>
</evidence>
<evidence type="ECO:0000256" key="9">
    <source>
        <dbReference type="ARBA" id="ARBA00022729"/>
    </source>
</evidence>
<evidence type="ECO:0000256" key="14">
    <source>
        <dbReference type="ARBA" id="ARBA00022989"/>
    </source>
</evidence>
<accession>A0AA88R0Q8</accession>
<evidence type="ECO:0000259" key="24">
    <source>
        <dbReference type="PROSITE" id="PS50011"/>
    </source>
</evidence>
<feature type="domain" description="Protein kinase" evidence="24">
    <location>
        <begin position="343"/>
        <end position="619"/>
    </location>
</feature>
<keyword evidence="15 22" id="KW-0472">Membrane</keyword>
<dbReference type="InterPro" id="IPR050528">
    <property type="entry name" value="L-type_Lectin-RKs"/>
</dbReference>
<evidence type="ECO:0000256" key="6">
    <source>
        <dbReference type="ARBA" id="ARBA00022527"/>
    </source>
</evidence>
<dbReference type="FunFam" id="3.30.200.20:FF:000423">
    <property type="entry name" value="L-type lectin-domain containing receptor kinase S.1"/>
    <property type="match status" value="1"/>
</dbReference>
<evidence type="ECO:0000256" key="2">
    <source>
        <dbReference type="ARBA" id="ARBA00008536"/>
    </source>
</evidence>
<comment type="similarity">
    <text evidence="3">In the C-terminal section; belongs to the protein kinase superfamily. Ser/Thr protein kinase family.</text>
</comment>
<dbReference type="Gene3D" id="1.10.510.10">
    <property type="entry name" value="Transferase(Phosphotransferase) domain 1"/>
    <property type="match status" value="1"/>
</dbReference>
<keyword evidence="5" id="KW-1003">Cell membrane</keyword>
<dbReference type="InterPro" id="IPR017441">
    <property type="entry name" value="Protein_kinase_ATP_BS"/>
</dbReference>
<evidence type="ECO:0000256" key="3">
    <source>
        <dbReference type="ARBA" id="ARBA00010217"/>
    </source>
</evidence>
<dbReference type="GO" id="GO:0042742">
    <property type="term" value="P:defense response to bacterium"/>
    <property type="evidence" value="ECO:0007669"/>
    <property type="project" value="UniProtKB-ARBA"/>
</dbReference>
<dbReference type="FunFam" id="2.60.120.200:FF:000086">
    <property type="entry name" value="L-type lectin-domain containing receptor kinase S.4"/>
    <property type="match status" value="1"/>
</dbReference>
<dbReference type="InterPro" id="IPR008271">
    <property type="entry name" value="Ser/Thr_kinase_AS"/>
</dbReference>
<evidence type="ECO:0000256" key="7">
    <source>
        <dbReference type="ARBA" id="ARBA00022679"/>
    </source>
</evidence>
<comment type="caution">
    <text evidence="25">The sequence shown here is derived from an EMBL/GenBank/DDBJ whole genome shotgun (WGS) entry which is preliminary data.</text>
</comment>
<comment type="catalytic activity">
    <reaction evidence="18">
        <text>L-threonyl-[protein] + ATP = O-phospho-L-threonyl-[protein] + ADP + H(+)</text>
        <dbReference type="Rhea" id="RHEA:46608"/>
        <dbReference type="Rhea" id="RHEA-COMP:11060"/>
        <dbReference type="Rhea" id="RHEA-COMP:11605"/>
        <dbReference type="ChEBI" id="CHEBI:15378"/>
        <dbReference type="ChEBI" id="CHEBI:30013"/>
        <dbReference type="ChEBI" id="CHEBI:30616"/>
        <dbReference type="ChEBI" id="CHEBI:61977"/>
        <dbReference type="ChEBI" id="CHEBI:456216"/>
        <dbReference type="EC" id="2.7.11.1"/>
    </reaction>
</comment>
<comment type="similarity">
    <text evidence="2">In the N-terminal section; belongs to the leguminous lectin family.</text>
</comment>
<evidence type="ECO:0000256" key="22">
    <source>
        <dbReference type="SAM" id="Phobius"/>
    </source>
</evidence>
<evidence type="ECO:0000256" key="20">
    <source>
        <dbReference type="PROSITE-ProRule" id="PRU10141"/>
    </source>
</evidence>
<protein>
    <recommendedName>
        <fullName evidence="4">non-specific serine/threonine protein kinase</fullName>
        <ecNumber evidence="4">2.7.11.1</ecNumber>
    </recommendedName>
</protein>
<evidence type="ECO:0000256" key="17">
    <source>
        <dbReference type="ARBA" id="ARBA00023180"/>
    </source>
</evidence>
<dbReference type="Pfam" id="PF00069">
    <property type="entry name" value="Pkinase"/>
    <property type="match status" value="1"/>
</dbReference>
<dbReference type="InterPro" id="IPR011009">
    <property type="entry name" value="Kinase-like_dom_sf"/>
</dbReference>
<keyword evidence="7" id="KW-0808">Transferase</keyword>
<dbReference type="FunFam" id="1.10.510.10:FF:000108">
    <property type="entry name" value="L-type lectin-domain containing receptor kinase S.4"/>
    <property type="match status" value="1"/>
</dbReference>
<comment type="catalytic activity">
    <reaction evidence="19">
        <text>L-seryl-[protein] + ATP = O-phospho-L-seryl-[protein] + ADP + H(+)</text>
        <dbReference type="Rhea" id="RHEA:17989"/>
        <dbReference type="Rhea" id="RHEA-COMP:9863"/>
        <dbReference type="Rhea" id="RHEA-COMP:11604"/>
        <dbReference type="ChEBI" id="CHEBI:15378"/>
        <dbReference type="ChEBI" id="CHEBI:29999"/>
        <dbReference type="ChEBI" id="CHEBI:30616"/>
        <dbReference type="ChEBI" id="CHEBI:83421"/>
        <dbReference type="ChEBI" id="CHEBI:456216"/>
        <dbReference type="EC" id="2.7.11.1"/>
    </reaction>
</comment>
<keyword evidence="12" id="KW-0418">Kinase</keyword>
<dbReference type="InterPro" id="IPR001220">
    <property type="entry name" value="Legume_lectin_dom"/>
</dbReference>
<feature type="transmembrane region" description="Helical" evidence="22">
    <location>
        <begin position="237"/>
        <end position="256"/>
    </location>
</feature>
<feature type="region of interest" description="Disordered" evidence="21">
    <location>
        <begin position="670"/>
        <end position="691"/>
    </location>
</feature>
<dbReference type="Proteomes" id="UP001187471">
    <property type="component" value="Unassembled WGS sequence"/>
</dbReference>
<reference evidence="25" key="1">
    <citation type="submission" date="2022-12" db="EMBL/GenBank/DDBJ databases">
        <title>Draft genome assemblies for two species of Escallonia (Escalloniales).</title>
        <authorList>
            <person name="Chanderbali A."/>
            <person name="Dervinis C."/>
            <person name="Anghel I."/>
            <person name="Soltis D."/>
            <person name="Soltis P."/>
            <person name="Zapata F."/>
        </authorList>
    </citation>
    <scope>NUCLEOTIDE SEQUENCE</scope>
    <source>
        <strain evidence="25">UCBG92.1500</strain>
        <tissue evidence="25">Leaf</tissue>
    </source>
</reference>
<name>A0AA88R0Q8_9ASTE</name>
<comment type="subcellular location">
    <subcellularLocation>
        <location evidence="1">Cell membrane</location>
        <topology evidence="1">Single-pass type I membrane protein</topology>
    </subcellularLocation>
</comment>
<keyword evidence="10" id="KW-0430">Lectin</keyword>
<keyword evidence="14 22" id="KW-1133">Transmembrane helix</keyword>
<dbReference type="SUPFAM" id="SSF49899">
    <property type="entry name" value="Concanavalin A-like lectins/glucanases"/>
    <property type="match status" value="1"/>
</dbReference>
<keyword evidence="11 20" id="KW-0547">Nucleotide-binding</keyword>
<dbReference type="GO" id="GO:0002229">
    <property type="term" value="P:defense response to oomycetes"/>
    <property type="evidence" value="ECO:0007669"/>
    <property type="project" value="UniProtKB-ARBA"/>
</dbReference>
<evidence type="ECO:0000256" key="13">
    <source>
        <dbReference type="ARBA" id="ARBA00022840"/>
    </source>
</evidence>
<evidence type="ECO:0000256" key="4">
    <source>
        <dbReference type="ARBA" id="ARBA00012513"/>
    </source>
</evidence>
<evidence type="ECO:0000313" key="26">
    <source>
        <dbReference type="Proteomes" id="UP001187471"/>
    </source>
</evidence>
<dbReference type="PROSITE" id="PS00108">
    <property type="entry name" value="PROTEIN_KINASE_ST"/>
    <property type="match status" value="1"/>
</dbReference>
<evidence type="ECO:0000256" key="18">
    <source>
        <dbReference type="ARBA" id="ARBA00047899"/>
    </source>
</evidence>
<keyword evidence="9 23" id="KW-0732">Signal</keyword>
<dbReference type="CDD" id="cd06899">
    <property type="entry name" value="lectin_legume_LecRK_Arcelin_ConA"/>
    <property type="match status" value="1"/>
</dbReference>
<dbReference type="InterPro" id="IPR013320">
    <property type="entry name" value="ConA-like_dom_sf"/>
</dbReference>
<dbReference type="SMART" id="SM00220">
    <property type="entry name" value="S_TKc"/>
    <property type="match status" value="1"/>
</dbReference>
<dbReference type="InterPro" id="IPR000719">
    <property type="entry name" value="Prot_kinase_dom"/>
</dbReference>
<proteinExistence type="inferred from homology"/>
<dbReference type="PANTHER" id="PTHR27007">
    <property type="match status" value="1"/>
</dbReference>
<dbReference type="AlphaFoldDB" id="A0AA88R0Q8"/>
<dbReference type="GO" id="GO:0030246">
    <property type="term" value="F:carbohydrate binding"/>
    <property type="evidence" value="ECO:0007669"/>
    <property type="project" value="UniProtKB-KW"/>
</dbReference>
<dbReference type="PROSITE" id="PS00107">
    <property type="entry name" value="PROTEIN_KINASE_ATP"/>
    <property type="match status" value="1"/>
</dbReference>
<dbReference type="PROSITE" id="PS00307">
    <property type="entry name" value="LECTIN_LEGUME_BETA"/>
    <property type="match status" value="1"/>
</dbReference>
<keyword evidence="6" id="KW-0723">Serine/threonine-protein kinase</keyword>
<evidence type="ECO:0000256" key="16">
    <source>
        <dbReference type="ARBA" id="ARBA00023170"/>
    </source>
</evidence>
<dbReference type="PROSITE" id="PS50011">
    <property type="entry name" value="PROTEIN_KINASE_DOM"/>
    <property type="match status" value="1"/>
</dbReference>
<evidence type="ECO:0000256" key="10">
    <source>
        <dbReference type="ARBA" id="ARBA00022734"/>
    </source>
</evidence>
<feature type="chain" id="PRO_5041634257" description="non-specific serine/threonine protein kinase" evidence="23">
    <location>
        <begin position="22"/>
        <end position="691"/>
    </location>
</feature>
<organism evidence="25 26">
    <name type="scientific">Escallonia rubra</name>
    <dbReference type="NCBI Taxonomy" id="112253"/>
    <lineage>
        <taxon>Eukaryota</taxon>
        <taxon>Viridiplantae</taxon>
        <taxon>Streptophyta</taxon>
        <taxon>Embryophyta</taxon>
        <taxon>Tracheophyta</taxon>
        <taxon>Spermatophyta</taxon>
        <taxon>Magnoliopsida</taxon>
        <taxon>eudicotyledons</taxon>
        <taxon>Gunneridae</taxon>
        <taxon>Pentapetalae</taxon>
        <taxon>asterids</taxon>
        <taxon>campanulids</taxon>
        <taxon>Escalloniales</taxon>
        <taxon>Escalloniaceae</taxon>
        <taxon>Escallonia</taxon>
    </lineage>
</organism>
<dbReference type="GO" id="GO:0005524">
    <property type="term" value="F:ATP binding"/>
    <property type="evidence" value="ECO:0007669"/>
    <property type="project" value="UniProtKB-UniRule"/>
</dbReference>
<evidence type="ECO:0000313" key="25">
    <source>
        <dbReference type="EMBL" id="KAK2968530.1"/>
    </source>
</evidence>
<keyword evidence="16" id="KW-0675">Receptor</keyword>
<evidence type="ECO:0000256" key="12">
    <source>
        <dbReference type="ARBA" id="ARBA00022777"/>
    </source>
</evidence>
<dbReference type="EMBL" id="JAVXUO010002909">
    <property type="protein sequence ID" value="KAK2968530.1"/>
    <property type="molecule type" value="Genomic_DNA"/>
</dbReference>
<dbReference type="EC" id="2.7.11.1" evidence="4"/>
<evidence type="ECO:0000256" key="23">
    <source>
        <dbReference type="SAM" id="SignalP"/>
    </source>
</evidence>
<evidence type="ECO:0000256" key="15">
    <source>
        <dbReference type="ARBA" id="ARBA00023136"/>
    </source>
</evidence>
<dbReference type="GO" id="GO:0005886">
    <property type="term" value="C:plasma membrane"/>
    <property type="evidence" value="ECO:0007669"/>
    <property type="project" value="UniProtKB-SubCell"/>
</dbReference>